<dbReference type="RefSeq" id="WP_188387603.1">
    <property type="nucleotide sequence ID" value="NZ_BMFK01000001.1"/>
</dbReference>
<dbReference type="AlphaFoldDB" id="A0A917ENW0"/>
<evidence type="ECO:0000313" key="1">
    <source>
        <dbReference type="EMBL" id="GGE64450.1"/>
    </source>
</evidence>
<proteinExistence type="predicted"/>
<sequence>MNEQSNSVLDELIRCIEKQQPLTMEQMLIKVLDKQNKEIRKSLENEKYRTQMICKKLAEMIQDIAEKNCALNDQLHRKESIIQQQKKAIEQLGKEYVDRVR</sequence>
<comment type="caution">
    <text evidence="1">The sequence shown here is derived from an EMBL/GenBank/DDBJ whole genome shotgun (WGS) entry which is preliminary data.</text>
</comment>
<reference evidence="1" key="1">
    <citation type="journal article" date="2014" name="Int. J. Syst. Evol. Microbiol.">
        <title>Complete genome sequence of Corynebacterium casei LMG S-19264T (=DSM 44701T), isolated from a smear-ripened cheese.</title>
        <authorList>
            <consortium name="US DOE Joint Genome Institute (JGI-PGF)"/>
            <person name="Walter F."/>
            <person name="Albersmeier A."/>
            <person name="Kalinowski J."/>
            <person name="Ruckert C."/>
        </authorList>
    </citation>
    <scope>NUCLEOTIDE SEQUENCE</scope>
    <source>
        <strain evidence="1">CGMCC 1.12698</strain>
    </source>
</reference>
<gene>
    <name evidence="1" type="ORF">GCM10007140_13330</name>
</gene>
<dbReference type="Proteomes" id="UP000605259">
    <property type="component" value="Unassembled WGS sequence"/>
</dbReference>
<accession>A0A917ENW0</accession>
<organism evidence="1 2">
    <name type="scientific">Priestia taiwanensis</name>
    <dbReference type="NCBI Taxonomy" id="1347902"/>
    <lineage>
        <taxon>Bacteria</taxon>
        <taxon>Bacillati</taxon>
        <taxon>Bacillota</taxon>
        <taxon>Bacilli</taxon>
        <taxon>Bacillales</taxon>
        <taxon>Bacillaceae</taxon>
        <taxon>Priestia</taxon>
    </lineage>
</organism>
<dbReference type="EMBL" id="BMFK01000001">
    <property type="protein sequence ID" value="GGE64450.1"/>
    <property type="molecule type" value="Genomic_DNA"/>
</dbReference>
<keyword evidence="2" id="KW-1185">Reference proteome</keyword>
<name>A0A917ENW0_9BACI</name>
<protein>
    <submittedName>
        <fullName evidence="1">Uncharacterized protein</fullName>
    </submittedName>
</protein>
<reference evidence="1" key="2">
    <citation type="submission" date="2020-09" db="EMBL/GenBank/DDBJ databases">
        <authorList>
            <person name="Sun Q."/>
            <person name="Zhou Y."/>
        </authorList>
    </citation>
    <scope>NUCLEOTIDE SEQUENCE</scope>
    <source>
        <strain evidence="1">CGMCC 1.12698</strain>
    </source>
</reference>
<evidence type="ECO:0000313" key="2">
    <source>
        <dbReference type="Proteomes" id="UP000605259"/>
    </source>
</evidence>